<dbReference type="Gene3D" id="1.10.530.10">
    <property type="match status" value="1"/>
</dbReference>
<dbReference type="EMBL" id="BMQL01000098">
    <property type="protein sequence ID" value="GGR39761.1"/>
    <property type="molecule type" value="Genomic_DNA"/>
</dbReference>
<comment type="caution">
    <text evidence="1">The sequence shown here is derived from an EMBL/GenBank/DDBJ whole genome shotgun (WGS) entry which is preliminary data.</text>
</comment>
<evidence type="ECO:0000313" key="2">
    <source>
        <dbReference type="Proteomes" id="UP000603865"/>
    </source>
</evidence>
<accession>A0A918KXD7</accession>
<reference evidence="1" key="1">
    <citation type="journal article" date="2014" name="Int. J. Syst. Evol. Microbiol.">
        <title>Complete genome sequence of Corynebacterium casei LMG S-19264T (=DSM 44701T), isolated from a smear-ripened cheese.</title>
        <authorList>
            <consortium name="US DOE Joint Genome Institute (JGI-PGF)"/>
            <person name="Walter F."/>
            <person name="Albersmeier A."/>
            <person name="Kalinowski J."/>
            <person name="Ruckert C."/>
        </authorList>
    </citation>
    <scope>NUCLEOTIDE SEQUENCE</scope>
    <source>
        <strain evidence="1">JCM 31311</strain>
    </source>
</reference>
<dbReference type="PANTHER" id="PTHR34408">
    <property type="entry name" value="FAMILY PROTEIN, PUTATIVE-RELATED"/>
    <property type="match status" value="1"/>
</dbReference>
<name>A0A918KXD7_9DEIO</name>
<dbReference type="AlphaFoldDB" id="A0A918KXD7"/>
<dbReference type="PANTHER" id="PTHR34408:SF1">
    <property type="entry name" value="GLYCOSYL HYDROLASE FAMILY 19 DOMAIN-CONTAINING PROTEIN HI_1415"/>
    <property type="match status" value="1"/>
</dbReference>
<gene>
    <name evidence="1" type="ORF">GCM10008957_55620</name>
</gene>
<dbReference type="InterPro" id="IPR023346">
    <property type="entry name" value="Lysozyme-like_dom_sf"/>
</dbReference>
<dbReference type="Proteomes" id="UP000603865">
    <property type="component" value="Unassembled WGS sequence"/>
</dbReference>
<evidence type="ECO:0000313" key="1">
    <source>
        <dbReference type="EMBL" id="GGR39761.1"/>
    </source>
</evidence>
<dbReference type="SUPFAM" id="SSF53955">
    <property type="entry name" value="Lysozyme-like"/>
    <property type="match status" value="1"/>
</dbReference>
<dbReference type="InterPro" id="IPR052354">
    <property type="entry name" value="Cell_Wall_Dynamics_Protein"/>
</dbReference>
<reference evidence="1" key="2">
    <citation type="submission" date="2020-09" db="EMBL/GenBank/DDBJ databases">
        <authorList>
            <person name="Sun Q."/>
            <person name="Ohkuma M."/>
        </authorList>
    </citation>
    <scope>NUCLEOTIDE SEQUENCE</scope>
    <source>
        <strain evidence="1">JCM 31311</strain>
    </source>
</reference>
<proteinExistence type="predicted"/>
<dbReference type="RefSeq" id="WP_189093777.1">
    <property type="nucleotide sequence ID" value="NZ_BMQL01000098.1"/>
</dbReference>
<keyword evidence="2" id="KW-1185">Reference proteome</keyword>
<sequence>MKLTSLLIAKLAYPGMPAVLVETWATKLGAACEDAGIDTPQRLSHFLAQVTHESEGFRWMVELWGPTPAQIRYEGRLDLGNTQPGDGFRYRGRGPMMLTGRGNYRTVGQRIGYPLEQQPELASQIGVGSLVACDYWNAHRLNTMADLGGLTMVPAITRIVNGGLNNLDDRQQRYRLAAKALGI</sequence>
<protein>
    <submittedName>
        <fullName evidence="1">Lysozyme</fullName>
    </submittedName>
</protein>
<organism evidence="1 2">
    <name type="scientific">Deinococcus ruber</name>
    <dbReference type="NCBI Taxonomy" id="1848197"/>
    <lineage>
        <taxon>Bacteria</taxon>
        <taxon>Thermotogati</taxon>
        <taxon>Deinococcota</taxon>
        <taxon>Deinococci</taxon>
        <taxon>Deinococcales</taxon>
        <taxon>Deinococcaceae</taxon>
        <taxon>Deinococcus</taxon>
    </lineage>
</organism>